<organism evidence="1 2">
    <name type="scientific">Wolbachia pipientis</name>
    <dbReference type="NCBI Taxonomy" id="955"/>
    <lineage>
        <taxon>Bacteria</taxon>
        <taxon>Pseudomonadati</taxon>
        <taxon>Pseudomonadota</taxon>
        <taxon>Alphaproteobacteria</taxon>
        <taxon>Rickettsiales</taxon>
        <taxon>Anaplasmataceae</taxon>
        <taxon>Wolbachieae</taxon>
        <taxon>Wolbachia</taxon>
    </lineage>
</organism>
<dbReference type="RefSeq" id="WP_070065181.1">
    <property type="nucleotide sequence ID" value="NZ_MJMG01000008.1"/>
</dbReference>
<evidence type="ECO:0000313" key="1">
    <source>
        <dbReference type="EMBL" id="OEY86565.1"/>
    </source>
</evidence>
<proteinExistence type="predicted"/>
<reference evidence="1 2" key="1">
    <citation type="submission" date="2016-09" db="EMBL/GenBank/DDBJ databases">
        <title>Genomic evidence for plant-parasitic nematodes as the earliest Wolbachia hosts.</title>
        <authorList>
            <person name="Brown A.M."/>
            <person name="Wasala S.K."/>
            <person name="Howe D.K."/>
            <person name="Peetz A.B."/>
            <person name="Zasada I.A."/>
            <person name="Denver D.R."/>
        </authorList>
    </citation>
    <scope>NUCLEOTIDE SEQUENCE [LARGE SCALE GENOMIC DNA]</scope>
    <source>
        <strain evidence="2">wPpe</strain>
    </source>
</reference>
<dbReference type="EMBL" id="MJMG01000008">
    <property type="protein sequence ID" value="OEY86565.1"/>
    <property type="molecule type" value="Genomic_DNA"/>
</dbReference>
<keyword evidence="2" id="KW-1185">Reference proteome</keyword>
<accession>A0A1E7QJC8</accession>
<name>A0A1E7QJC8_WOLPI</name>
<sequence>MVNKEDEDEFMKQYMEACKEQIDRIAKNPELLGQTLKPFMQMSKQLIEDGGLGGAMQNSPLLGAALDIDVIGSQLEVYINYIIDNYKELVASYNANDKKIILLNKTSKKLRGWVKKLVEEIENK</sequence>
<protein>
    <submittedName>
        <fullName evidence="1">Uncharacterized protein</fullName>
    </submittedName>
</protein>
<evidence type="ECO:0000313" key="2">
    <source>
        <dbReference type="Proteomes" id="UP000175679"/>
    </source>
</evidence>
<dbReference type="Proteomes" id="UP000175679">
    <property type="component" value="Unassembled WGS sequence"/>
</dbReference>
<comment type="caution">
    <text evidence="1">The sequence shown here is derived from an EMBL/GenBank/DDBJ whole genome shotgun (WGS) entry which is preliminary data.</text>
</comment>
<dbReference type="AlphaFoldDB" id="A0A1E7QJC8"/>
<gene>
    <name evidence="1" type="ORF">BIY23_03315</name>
</gene>
<dbReference type="OrthoDB" id="7164010at2"/>